<keyword evidence="1" id="KW-0732">Signal</keyword>
<dbReference type="Proteomes" id="UP000595224">
    <property type="component" value="Chromosome"/>
</dbReference>
<feature type="signal peptide" evidence="1">
    <location>
        <begin position="1"/>
        <end position="21"/>
    </location>
</feature>
<dbReference type="AlphaFoldDB" id="A0A7T3RDJ1"/>
<evidence type="ECO:0000256" key="1">
    <source>
        <dbReference type="SAM" id="SignalP"/>
    </source>
</evidence>
<evidence type="ECO:0000313" key="3">
    <source>
        <dbReference type="Proteomes" id="UP000595224"/>
    </source>
</evidence>
<dbReference type="RefSeq" id="WP_198442716.1">
    <property type="nucleotide sequence ID" value="NZ_CBCSHE010000030.1"/>
</dbReference>
<evidence type="ECO:0000313" key="2">
    <source>
        <dbReference type="EMBL" id="QQA01124.1"/>
    </source>
</evidence>
<proteinExistence type="predicted"/>
<organism evidence="2 3">
    <name type="scientific">Treponema peruense</name>
    <dbReference type="NCBI Taxonomy" id="2787628"/>
    <lineage>
        <taxon>Bacteria</taxon>
        <taxon>Pseudomonadati</taxon>
        <taxon>Spirochaetota</taxon>
        <taxon>Spirochaetia</taxon>
        <taxon>Spirochaetales</taxon>
        <taxon>Treponemataceae</taxon>
        <taxon>Treponema</taxon>
    </lineage>
</organism>
<dbReference type="EMBL" id="CP064936">
    <property type="protein sequence ID" value="QQA01124.1"/>
    <property type="molecule type" value="Genomic_DNA"/>
</dbReference>
<feature type="chain" id="PRO_5032488018" description="Lipoprotein" evidence="1">
    <location>
        <begin position="22"/>
        <end position="1000"/>
    </location>
</feature>
<evidence type="ECO:0008006" key="4">
    <source>
        <dbReference type="Google" id="ProtNLM"/>
    </source>
</evidence>
<protein>
    <recommendedName>
        <fullName evidence="4">Lipoprotein</fullName>
    </recommendedName>
</protein>
<keyword evidence="3" id="KW-1185">Reference proteome</keyword>
<dbReference type="KEGG" id="tper:IWA51_00380"/>
<gene>
    <name evidence="2" type="ORF">IWA51_00380</name>
</gene>
<reference evidence="2 3" key="1">
    <citation type="submission" date="2020-11" db="EMBL/GenBank/DDBJ databases">
        <title>Treponema Peruensis nv. sp., first commensal Treponema isolated from human feces.</title>
        <authorList>
            <person name="Belkhou C."/>
            <person name="Raes J."/>
        </authorList>
    </citation>
    <scope>NUCLEOTIDE SEQUENCE [LARGE SCALE GENOMIC DNA]</scope>
    <source>
        <strain evidence="2 3">RCC2812</strain>
    </source>
</reference>
<name>A0A7T3RDJ1_9SPIR</name>
<sequence>MKKNFRILLALSSVVCLVSCGGLTNPQIPQSVSIATDAQFKANMGTASYDLSEKFGSDAILKKMQDALGSQVGIYDYNKGDDVLTYMIRYPIYEVPIDIQSYLQNLNLDEILKSSDIGLNFTQEVSIPEVTKTGSQTVKIDVASKIKESVSENFSTSYTIAVPEGLPPIPGMEQNTSISSILSAAGAEKITVDSPAQIIEYETGSAICIDISRIDYNALSVDYKFSLSAAIYAKDDTSKTKALSSANVDARDGGTLLLPLDVTGGIPGDFFIAVDGTVEGSHPADTSYAHAYSMKVSLTPETTPTVITGIEKSSADLGIESYTIKDMSVSLAELEGLFKNAEVGEGYLALSAELPAGWKNLKATAKININGAGLENLEIADVTPPLKFIDKKLDLRAKKIDLSLGKEITVTGSVGFEILGATIDLRSGDLEIGYEASITKLNSVVIDLNSDKYSVIKEKLNYSLPTDGSTGSVKLPSEMLNYVKSIGFGELAADGKHYKHKEDGTLSTEETDVSEGFGIKARFVNTLPLQSEINLTLSSAVFNLTGANAIAISIPGNTGDTYKEETWKAWPSVDFSALDKNVDHYVDMSLTAAFENDELKLKDVVMGTSYKIGFELESMLYDFDSVVLNTSDLAYSGEQSLEGFDLNTMLGGMGIAENDIKKLGIPSLPVYFYAQTPADDGSALGNILGKIGISGDVSISYDTTTTSAEGIETTETKTVNLLEDANGNVKPIHTVKAVKWPASGSTIDASKCTFTKDGNYSFSFTDANAGGLAQIISSFPSNLKFTYSIGLTNNGGASEITVYSSMIPKVGVTEGSVTTTESATSLKIDMAAILPLSIEIGSDISLDIMELTDSEWNTTNAQKDLLNRDDASTYQEYVDYIDSLESFTMSYRMNVEEFISGIELGLSITDEASGLSKNVSVIGSGQKEMVIKGEEIKSILTTYPFHPSVKLTLPANTIKIKRSAFIKSDDAAETPKIGVNVGLKIKMDGDTPITVWGGKK</sequence>
<accession>A0A7T3RDJ1</accession>